<reference evidence="1" key="1">
    <citation type="submission" date="2020-11" db="EMBL/GenBank/DDBJ databases">
        <authorList>
            <person name="Koelle M."/>
            <person name="Horta M.A.C."/>
            <person name="Nowrousian M."/>
            <person name="Ohm R.A."/>
            <person name="Benz P."/>
            <person name="Pilgard A."/>
        </authorList>
    </citation>
    <scope>NUCLEOTIDE SEQUENCE</scope>
    <source>
        <strain evidence="1">FPRL280</strain>
    </source>
</reference>
<dbReference type="EMBL" id="JADOXO010000002">
    <property type="protein sequence ID" value="KAF9821936.1"/>
    <property type="molecule type" value="Genomic_DNA"/>
</dbReference>
<dbReference type="Proteomes" id="UP000639403">
    <property type="component" value="Unassembled WGS sequence"/>
</dbReference>
<gene>
    <name evidence="1" type="ORF">IEO21_00366</name>
</gene>
<dbReference type="SUPFAM" id="SSF69322">
    <property type="entry name" value="Tricorn protease domain 2"/>
    <property type="match status" value="1"/>
</dbReference>
<dbReference type="InterPro" id="IPR015943">
    <property type="entry name" value="WD40/YVTN_repeat-like_dom_sf"/>
</dbReference>
<reference evidence="1" key="2">
    <citation type="journal article" name="Front. Microbiol.">
        <title>Degradative Capacity of Two Strains of Rhodonia placenta: From Phenotype to Genotype.</title>
        <authorList>
            <person name="Kolle M."/>
            <person name="Horta M.A.C."/>
            <person name="Nowrousian M."/>
            <person name="Ohm R.A."/>
            <person name="Benz J.P."/>
            <person name="Pilgard A."/>
        </authorList>
    </citation>
    <scope>NUCLEOTIDE SEQUENCE</scope>
    <source>
        <strain evidence="1">FPRL280</strain>
    </source>
</reference>
<sequence>MDTEEVQHYSLNDIQFNTTVFVLTYAARQTGEIGVCGNRPEAAVTYNCVMSAVLFKPREALLAMAVWDGNVYLYADAMSAPTKNRLRVAPVSNQEISGLSWGRDALSSMLFASTMTRYEQDFLGYHRAYDATTRQIVCEYKIDEAGEQLAVEESGTRLIISTRRSKRAHSLWLFDARTRDTRPIVKVDMVKFDGYVPRIAFSNDGIYLAVARSDNTTHV</sequence>
<evidence type="ECO:0000313" key="2">
    <source>
        <dbReference type="Proteomes" id="UP000639403"/>
    </source>
</evidence>
<organism evidence="1 2">
    <name type="scientific">Rhodonia placenta</name>
    <dbReference type="NCBI Taxonomy" id="104341"/>
    <lineage>
        <taxon>Eukaryota</taxon>
        <taxon>Fungi</taxon>
        <taxon>Dikarya</taxon>
        <taxon>Basidiomycota</taxon>
        <taxon>Agaricomycotina</taxon>
        <taxon>Agaricomycetes</taxon>
        <taxon>Polyporales</taxon>
        <taxon>Adustoporiaceae</taxon>
        <taxon>Rhodonia</taxon>
    </lineage>
</organism>
<dbReference type="Gene3D" id="2.130.10.10">
    <property type="entry name" value="YVTN repeat-like/Quinoprotein amine dehydrogenase"/>
    <property type="match status" value="1"/>
</dbReference>
<evidence type="ECO:0000313" key="1">
    <source>
        <dbReference type="EMBL" id="KAF9821936.1"/>
    </source>
</evidence>
<dbReference type="AlphaFoldDB" id="A0A8H7U6C4"/>
<protein>
    <submittedName>
        <fullName evidence="1">Uncharacterized protein</fullName>
    </submittedName>
</protein>
<accession>A0A8H7U6C4</accession>
<proteinExistence type="predicted"/>
<comment type="caution">
    <text evidence="1">The sequence shown here is derived from an EMBL/GenBank/DDBJ whole genome shotgun (WGS) entry which is preliminary data.</text>
</comment>
<name>A0A8H7U6C4_9APHY</name>